<proteinExistence type="predicted"/>
<evidence type="ECO:0000256" key="9">
    <source>
        <dbReference type="SAM" id="Phobius"/>
    </source>
</evidence>
<feature type="signal peptide" evidence="10">
    <location>
        <begin position="1"/>
        <end position="23"/>
    </location>
</feature>
<evidence type="ECO:0000256" key="5">
    <source>
        <dbReference type="ARBA" id="ARBA00022989"/>
    </source>
</evidence>
<dbReference type="PANTHER" id="PTHR15594">
    <property type="entry name" value="PODOCALYXIN-LIKE PROTEIN 2"/>
    <property type="match status" value="1"/>
</dbReference>
<feature type="region of interest" description="Disordered" evidence="8">
    <location>
        <begin position="296"/>
        <end position="315"/>
    </location>
</feature>
<gene>
    <name evidence="11" type="ORF">Q7C36_020831</name>
</gene>
<reference evidence="11" key="1">
    <citation type="submission" date="2023-08" db="EMBL/GenBank/DDBJ databases">
        <title>Pelteobagrus vachellii genome.</title>
        <authorList>
            <person name="Liu H."/>
        </authorList>
    </citation>
    <scope>NUCLEOTIDE SEQUENCE</scope>
    <source>
        <strain evidence="11">PRFRI_2022a</strain>
        <tissue evidence="11">Muscle</tissue>
    </source>
</reference>
<keyword evidence="12" id="KW-1185">Reference proteome</keyword>
<evidence type="ECO:0000256" key="3">
    <source>
        <dbReference type="ARBA" id="ARBA00022729"/>
    </source>
</evidence>
<dbReference type="EMBL" id="JAVHJS010000022">
    <property type="protein sequence ID" value="KAK2821488.1"/>
    <property type="molecule type" value="Genomic_DNA"/>
</dbReference>
<evidence type="ECO:0000256" key="2">
    <source>
        <dbReference type="ARBA" id="ARBA00022692"/>
    </source>
</evidence>
<dbReference type="Pfam" id="PF06365">
    <property type="entry name" value="CD34_antigen"/>
    <property type="match status" value="1"/>
</dbReference>
<evidence type="ECO:0000313" key="11">
    <source>
        <dbReference type="EMBL" id="KAK2821488.1"/>
    </source>
</evidence>
<evidence type="ECO:0000256" key="6">
    <source>
        <dbReference type="ARBA" id="ARBA00023136"/>
    </source>
</evidence>
<keyword evidence="5 9" id="KW-1133">Transmembrane helix</keyword>
<accession>A0AA88JBH8</accession>
<dbReference type="InterPro" id="IPR013836">
    <property type="entry name" value="CD34/Podocalyxin"/>
</dbReference>
<dbReference type="InterPro" id="IPR042397">
    <property type="entry name" value="PODXL2"/>
</dbReference>
<evidence type="ECO:0000256" key="1">
    <source>
        <dbReference type="ARBA" id="ARBA00004479"/>
    </source>
</evidence>
<evidence type="ECO:0000256" key="7">
    <source>
        <dbReference type="ARBA" id="ARBA00023180"/>
    </source>
</evidence>
<dbReference type="GO" id="GO:0005886">
    <property type="term" value="C:plasma membrane"/>
    <property type="evidence" value="ECO:0007669"/>
    <property type="project" value="UniProtKB-ARBA"/>
</dbReference>
<comment type="subcellular location">
    <subcellularLocation>
        <location evidence="1">Membrane</location>
        <topology evidence="1">Single-pass type I membrane protein</topology>
    </subcellularLocation>
</comment>
<dbReference type="PANTHER" id="PTHR15594:SF1">
    <property type="entry name" value="PODOCALYXIN-LIKE PROTEIN 2"/>
    <property type="match status" value="1"/>
</dbReference>
<evidence type="ECO:0000256" key="4">
    <source>
        <dbReference type="ARBA" id="ARBA00022889"/>
    </source>
</evidence>
<name>A0AA88JBH8_TACVA</name>
<feature type="region of interest" description="Disordered" evidence="8">
    <location>
        <begin position="231"/>
        <end position="253"/>
    </location>
</feature>
<feature type="region of interest" description="Disordered" evidence="8">
    <location>
        <begin position="60"/>
        <end position="83"/>
    </location>
</feature>
<evidence type="ECO:0008006" key="13">
    <source>
        <dbReference type="Google" id="ProtNLM"/>
    </source>
</evidence>
<keyword evidence="6 9" id="KW-0472">Membrane</keyword>
<keyword evidence="3 10" id="KW-0732">Signal</keyword>
<protein>
    <recommendedName>
        <fullName evidence="13">Podocalyxin-like protein 2</fullName>
    </recommendedName>
</protein>
<feature type="compositionally biased region" description="Acidic residues" evidence="8">
    <location>
        <begin position="544"/>
        <end position="555"/>
    </location>
</feature>
<comment type="caution">
    <text evidence="11">The sequence shown here is derived from an EMBL/GenBank/DDBJ whole genome shotgun (WGS) entry which is preliminary data.</text>
</comment>
<evidence type="ECO:0000313" key="12">
    <source>
        <dbReference type="Proteomes" id="UP001187315"/>
    </source>
</evidence>
<feature type="compositionally biased region" description="Polar residues" evidence="8">
    <location>
        <begin position="67"/>
        <end position="76"/>
    </location>
</feature>
<evidence type="ECO:0000256" key="10">
    <source>
        <dbReference type="SAM" id="SignalP"/>
    </source>
</evidence>
<feature type="chain" id="PRO_5041669995" description="Podocalyxin-like protein 2" evidence="10">
    <location>
        <begin position="24"/>
        <end position="555"/>
    </location>
</feature>
<dbReference type="GO" id="GO:0050901">
    <property type="term" value="P:leukocyte tethering or rolling"/>
    <property type="evidence" value="ECO:0007669"/>
    <property type="project" value="TreeGrafter"/>
</dbReference>
<dbReference type="Proteomes" id="UP001187315">
    <property type="component" value="Unassembled WGS sequence"/>
</dbReference>
<organism evidence="11 12">
    <name type="scientific">Tachysurus vachellii</name>
    <name type="common">Darkbarbel catfish</name>
    <name type="synonym">Pelteobagrus vachellii</name>
    <dbReference type="NCBI Taxonomy" id="175792"/>
    <lineage>
        <taxon>Eukaryota</taxon>
        <taxon>Metazoa</taxon>
        <taxon>Chordata</taxon>
        <taxon>Craniata</taxon>
        <taxon>Vertebrata</taxon>
        <taxon>Euteleostomi</taxon>
        <taxon>Actinopterygii</taxon>
        <taxon>Neopterygii</taxon>
        <taxon>Teleostei</taxon>
        <taxon>Ostariophysi</taxon>
        <taxon>Siluriformes</taxon>
        <taxon>Bagridae</taxon>
        <taxon>Tachysurus</taxon>
    </lineage>
</organism>
<feature type="region of interest" description="Disordered" evidence="8">
    <location>
        <begin position="201"/>
        <end position="220"/>
    </location>
</feature>
<keyword evidence="4" id="KW-0130">Cell adhesion</keyword>
<keyword evidence="7" id="KW-0325">Glycoprotein</keyword>
<keyword evidence="2 9" id="KW-0812">Transmembrane</keyword>
<sequence>MPAPPLHHLIIGSSLMLITITNGLNGSTTPLSSSSASFQSIPDVSVGLEEHDGMLRDAENPAVSGLVESSQETSGFFSEDSEENKGPLALRKLDAQAELNSSLDADSLIGYNPSSNRPSSLTLRKAPKKLNFSSSFFLPEVKSSDPEQWQREFEASGFPAHSSSPVSTTAAAPLIHSSVTDTHSSITELMAGFFGPISPLSESTAGADSPKEDFDDGSENILTQAPTIPEIGMFPSQVPLHPDDSHQNDSEEQDEFEEVVAFPTEIDGQEVDVWKPPSSADLDTPIVAFTETTWQEAEEEEEESEESELRHGGTDYLSETDLHGSQEAVQVICVDWSDLAGKGYVILNMSEDYDCEKFRMENGDRLLEMLESTFSRKMNSPQGSWLISLSKPTKQEHQLLMTLANDQGVIATKEVLSMLGEVRRGLYEIGIQNFSSVSTCHSRPSQTRSDYGKLFVVLVIIGSVCVIIIASGLIYICWQRRLPKMKSMSRGEELHFVENGCHDNPTLDVTSDGQPEPQEKKHSTNGVPAGTGTWQGMPNKSGKDEEDNQEEDTHL</sequence>
<feature type="transmembrane region" description="Helical" evidence="9">
    <location>
        <begin position="454"/>
        <end position="478"/>
    </location>
</feature>
<feature type="region of interest" description="Disordered" evidence="8">
    <location>
        <begin position="499"/>
        <end position="555"/>
    </location>
</feature>
<evidence type="ECO:0000256" key="8">
    <source>
        <dbReference type="SAM" id="MobiDB-lite"/>
    </source>
</evidence>
<dbReference type="AlphaFoldDB" id="A0AA88JBH8"/>
<feature type="compositionally biased region" description="Acidic residues" evidence="8">
    <location>
        <begin position="296"/>
        <end position="306"/>
    </location>
</feature>